<dbReference type="GO" id="GO:0005524">
    <property type="term" value="F:ATP binding"/>
    <property type="evidence" value="ECO:0007669"/>
    <property type="project" value="UniProtKB-KW"/>
</dbReference>
<dbReference type="Gene3D" id="3.40.50.300">
    <property type="entry name" value="P-loop containing nucleotide triphosphate hydrolases"/>
    <property type="match status" value="1"/>
</dbReference>
<feature type="domain" description="AAA+ ATPase" evidence="1">
    <location>
        <begin position="32"/>
        <end position="154"/>
    </location>
</feature>
<dbReference type="SMART" id="SM00382">
    <property type="entry name" value="AAA"/>
    <property type="match status" value="1"/>
</dbReference>
<dbReference type="PRINTS" id="PR00364">
    <property type="entry name" value="DISEASERSIST"/>
</dbReference>
<name>A0ABP7L177_9ACTN</name>
<dbReference type="InterPro" id="IPR003593">
    <property type="entry name" value="AAA+_ATPase"/>
</dbReference>
<protein>
    <submittedName>
        <fullName evidence="2">ATP-binding protein</fullName>
    </submittedName>
</protein>
<sequence length="667" mass="74542">MIHHADARNGVFVGRIAEQDFLLNCATRNSDDLTVVYLHGMGGIGKSTLLRKLAGDAMVRRGKVTEIDLAIEMFAFSDFQAEVLEALAVEDAILLIDSFDRAQQWESWLRFVLRPARLGNALVVVASRVPPDVNWRTDPELSGTLKVIELKEMTDGEARTLIKENGFHHAEIRGLLDLASGHPLALVLAAEMTRRRKFGSGPVKPDAAFNGAVLDKVVGDLPSRLHRQALEVCALAESANEELLCYVIDGEVDEVFSWLRRLPYVEAGEKGIRVHSLIREVVSEDLRWRDPDRFTLLHQKIHSYLLMKVRAADDPGAMDAARNLVHSCRETRTRASAPVCQEASRFLETDYEPEDRDRIVGLVAQREGPESAAAVAHWLDRQPSDFHVYRAVDSGELVAFYGLLHLEKSDPDAVANDPVIAAIYDYVDRHGGMRDDGQILVSRFQIDLGSRVAPSGVVDTMQIRTIVEWIRSERMIWSFVAIRNPRVWSRRIASIGHPLIEEFPNLDGAPLAIHGHDWIEEPLGGWADRSIFGKLSGKSPRGDQGGRRSAGMSRADFRAAVREALKNLEREDSLERNQLCTAQVAANGAELKRILSEAVTTLSRNPRNRKHFDALYATYFVDTPNQEASAARLGLPFSTYRRHLTKGIEEVSDWLWHDRLSSGGAAR</sequence>
<dbReference type="CDD" id="cd01983">
    <property type="entry name" value="SIMIBI"/>
    <property type="match status" value="1"/>
</dbReference>
<keyword evidence="3" id="KW-1185">Reference proteome</keyword>
<organism evidence="2 3">
    <name type="scientific">Streptomyces lannensis</name>
    <dbReference type="NCBI Taxonomy" id="766498"/>
    <lineage>
        <taxon>Bacteria</taxon>
        <taxon>Bacillati</taxon>
        <taxon>Actinomycetota</taxon>
        <taxon>Actinomycetes</taxon>
        <taxon>Kitasatosporales</taxon>
        <taxon>Streptomycetaceae</taxon>
        <taxon>Streptomyces</taxon>
    </lineage>
</organism>
<evidence type="ECO:0000313" key="3">
    <source>
        <dbReference type="Proteomes" id="UP001501563"/>
    </source>
</evidence>
<reference evidence="3" key="1">
    <citation type="journal article" date="2019" name="Int. J. Syst. Evol. Microbiol.">
        <title>The Global Catalogue of Microorganisms (GCM) 10K type strain sequencing project: providing services to taxonomists for standard genome sequencing and annotation.</title>
        <authorList>
            <consortium name="The Broad Institute Genomics Platform"/>
            <consortium name="The Broad Institute Genome Sequencing Center for Infectious Disease"/>
            <person name="Wu L."/>
            <person name="Ma J."/>
        </authorList>
    </citation>
    <scope>NUCLEOTIDE SEQUENCE [LARGE SCALE GENOMIC DNA]</scope>
    <source>
        <strain evidence="3">JCM 16578</strain>
    </source>
</reference>
<evidence type="ECO:0000259" key="1">
    <source>
        <dbReference type="SMART" id="SM00382"/>
    </source>
</evidence>
<gene>
    <name evidence="2" type="ORF">GCM10022207_71150</name>
</gene>
<dbReference type="SUPFAM" id="SSF52540">
    <property type="entry name" value="P-loop containing nucleoside triphosphate hydrolases"/>
    <property type="match status" value="1"/>
</dbReference>
<evidence type="ECO:0000313" key="2">
    <source>
        <dbReference type="EMBL" id="GAA3893062.1"/>
    </source>
</evidence>
<dbReference type="EMBL" id="BAAAZA010000030">
    <property type="protein sequence ID" value="GAA3893062.1"/>
    <property type="molecule type" value="Genomic_DNA"/>
</dbReference>
<dbReference type="Proteomes" id="UP001501563">
    <property type="component" value="Unassembled WGS sequence"/>
</dbReference>
<keyword evidence="2" id="KW-0067">ATP-binding</keyword>
<proteinExistence type="predicted"/>
<dbReference type="InterPro" id="IPR027417">
    <property type="entry name" value="P-loop_NTPase"/>
</dbReference>
<comment type="caution">
    <text evidence="2">The sequence shown here is derived from an EMBL/GenBank/DDBJ whole genome shotgun (WGS) entry which is preliminary data.</text>
</comment>
<accession>A0ABP7L177</accession>
<keyword evidence="2" id="KW-0547">Nucleotide-binding</keyword>